<evidence type="ECO:0000313" key="1">
    <source>
        <dbReference type="EMBL" id="CTQ33356.1"/>
    </source>
</evidence>
<dbReference type="Proteomes" id="UP000048908">
    <property type="component" value="Unassembled WGS sequence"/>
</dbReference>
<dbReference type="AlphaFoldDB" id="A0A0M6XQC7"/>
<protein>
    <submittedName>
        <fullName evidence="1">Uncharacterized protein</fullName>
    </submittedName>
</protein>
<sequence length="32" mass="3382">MLMAFDKFVIKGPGDKITIDATGITLEAARSA</sequence>
<evidence type="ECO:0000313" key="2">
    <source>
        <dbReference type="Proteomes" id="UP000048908"/>
    </source>
</evidence>
<organism evidence="1 2">
    <name type="scientific">Jannaschia rubra</name>
    <dbReference type="NCBI Taxonomy" id="282197"/>
    <lineage>
        <taxon>Bacteria</taxon>
        <taxon>Pseudomonadati</taxon>
        <taxon>Pseudomonadota</taxon>
        <taxon>Alphaproteobacteria</taxon>
        <taxon>Rhodobacterales</taxon>
        <taxon>Roseobacteraceae</taxon>
        <taxon>Jannaschia</taxon>
    </lineage>
</organism>
<reference evidence="1 2" key="1">
    <citation type="submission" date="2015-07" db="EMBL/GenBank/DDBJ databases">
        <authorList>
            <person name="Noorani M."/>
        </authorList>
    </citation>
    <scope>NUCLEOTIDE SEQUENCE [LARGE SCALE GENOMIC DNA]</scope>
    <source>
        <strain evidence="1 2">CECT 5088</strain>
    </source>
</reference>
<gene>
    <name evidence="1" type="ORF">JAN5088_02138</name>
</gene>
<name>A0A0M6XQC7_9RHOB</name>
<accession>A0A0M6XQC7</accession>
<keyword evidence="2" id="KW-1185">Reference proteome</keyword>
<dbReference type="EMBL" id="CXPG01000020">
    <property type="protein sequence ID" value="CTQ33356.1"/>
    <property type="molecule type" value="Genomic_DNA"/>
</dbReference>
<proteinExistence type="predicted"/>